<name>A0A2A4IYZ3_HELVI</name>
<reference evidence="8" key="1">
    <citation type="submission" date="2017-09" db="EMBL/GenBank/DDBJ databases">
        <title>Contemporary evolution of a Lepidopteran species, Heliothis virescens, in response to modern agricultural practices.</title>
        <authorList>
            <person name="Fritz M.L."/>
            <person name="Deyonke A.M."/>
            <person name="Papanicolaou A."/>
            <person name="Micinski S."/>
            <person name="Westbrook J."/>
            <person name="Gould F."/>
        </authorList>
    </citation>
    <scope>NUCLEOTIDE SEQUENCE [LARGE SCALE GENOMIC DNA]</scope>
    <source>
        <strain evidence="8">HvINT-</strain>
        <tissue evidence="8">Whole body</tissue>
    </source>
</reference>
<evidence type="ECO:0000256" key="2">
    <source>
        <dbReference type="ARBA" id="ARBA00023015"/>
    </source>
</evidence>
<dbReference type="GO" id="GO:0003677">
    <property type="term" value="F:DNA binding"/>
    <property type="evidence" value="ECO:0007669"/>
    <property type="project" value="UniProtKB-KW"/>
</dbReference>
<comment type="subcellular location">
    <subcellularLocation>
        <location evidence="1 6">Nucleus</location>
    </subcellularLocation>
</comment>
<gene>
    <name evidence="8" type="ORF">B5V51_10583</name>
</gene>
<accession>A0A2A4IYZ3</accession>
<organism evidence="8">
    <name type="scientific">Heliothis virescens</name>
    <name type="common">Tobacco budworm moth</name>
    <dbReference type="NCBI Taxonomy" id="7102"/>
    <lineage>
        <taxon>Eukaryota</taxon>
        <taxon>Metazoa</taxon>
        <taxon>Ecdysozoa</taxon>
        <taxon>Arthropoda</taxon>
        <taxon>Hexapoda</taxon>
        <taxon>Insecta</taxon>
        <taxon>Pterygota</taxon>
        <taxon>Neoptera</taxon>
        <taxon>Endopterygota</taxon>
        <taxon>Lepidoptera</taxon>
        <taxon>Glossata</taxon>
        <taxon>Ditrysia</taxon>
        <taxon>Noctuoidea</taxon>
        <taxon>Noctuidae</taxon>
        <taxon>Heliothinae</taxon>
        <taxon>Heliothis</taxon>
    </lineage>
</organism>
<keyword evidence="2 6" id="KW-0805">Transcription regulation</keyword>
<protein>
    <recommendedName>
        <fullName evidence="6">Nuclear transcription factor Y subunit</fullName>
    </recommendedName>
</protein>
<dbReference type="STRING" id="7102.A0A2A4IYZ3"/>
<dbReference type="EMBL" id="NWSH01005041">
    <property type="protein sequence ID" value="PCG64484.1"/>
    <property type="molecule type" value="Genomic_DNA"/>
</dbReference>
<dbReference type="Gene3D" id="6.10.250.2430">
    <property type="match status" value="1"/>
</dbReference>
<dbReference type="PROSITE" id="PS51152">
    <property type="entry name" value="NFYA_HAP2_2"/>
    <property type="match status" value="1"/>
</dbReference>
<comment type="caution">
    <text evidence="8">The sequence shown here is derived from an EMBL/GenBank/DDBJ whole genome shotgun (WGS) entry which is preliminary data.</text>
</comment>
<dbReference type="AlphaFoldDB" id="A0A2A4IYZ3"/>
<dbReference type="GO" id="GO:0003700">
    <property type="term" value="F:DNA-binding transcription factor activity"/>
    <property type="evidence" value="ECO:0007669"/>
    <property type="project" value="UniProtKB-UniRule"/>
</dbReference>
<evidence type="ECO:0000256" key="5">
    <source>
        <dbReference type="ARBA" id="ARBA00023242"/>
    </source>
</evidence>
<evidence type="ECO:0000313" key="8">
    <source>
        <dbReference type="EMBL" id="PCG64484.1"/>
    </source>
</evidence>
<keyword evidence="3 6" id="KW-0238">DNA-binding</keyword>
<dbReference type="Pfam" id="PF02045">
    <property type="entry name" value="CBFB_NFYA"/>
    <property type="match status" value="1"/>
</dbReference>
<evidence type="ECO:0000256" key="6">
    <source>
        <dbReference type="RuleBase" id="RU367155"/>
    </source>
</evidence>
<feature type="region of interest" description="Disordered" evidence="7">
    <location>
        <begin position="185"/>
        <end position="210"/>
    </location>
</feature>
<sequence length="210" mass="23501">MQLVQTPDGQTFIYQPVAASAQPTIDQHQIIHQPTMINLNGNLVQVAGVGNAVQAQQIVNQPNIVMMVNSANNNAGASTSVSEGASSSAAGSDEEPLLYVNARQYKRILKRRAARAKLHEQGKIPKERPKYLHESRHRHAMNRIRGEGGRFHSGSRKNMENMEQISEDQKMMEDIKPDTVSITIIQDDETQEQQPTQWRRLAPQQTLQST</sequence>
<comment type="function">
    <text evidence="6">Component of the sequence-specific heterotrimeric transcription factor (NF-Y) which specifically recognizes a 5'-CCAAT-3' box motif found in the promoters of its target genes.</text>
</comment>
<proteinExistence type="inferred from homology"/>
<comment type="subunit">
    <text evidence="6">Heterotrimer.</text>
</comment>
<dbReference type="PRINTS" id="PR00616">
    <property type="entry name" value="CCAATSUBUNTB"/>
</dbReference>
<dbReference type="InterPro" id="IPR001289">
    <property type="entry name" value="NFYA"/>
</dbReference>
<evidence type="ECO:0000256" key="3">
    <source>
        <dbReference type="ARBA" id="ARBA00023125"/>
    </source>
</evidence>
<evidence type="ECO:0000256" key="7">
    <source>
        <dbReference type="SAM" id="MobiDB-lite"/>
    </source>
</evidence>
<keyword evidence="5 6" id="KW-0539">Nucleus</keyword>
<dbReference type="GO" id="GO:0005634">
    <property type="term" value="C:nucleus"/>
    <property type="evidence" value="ECO:0007669"/>
    <property type="project" value="UniProtKB-SubCell"/>
</dbReference>
<keyword evidence="4 6" id="KW-0804">Transcription</keyword>
<comment type="similarity">
    <text evidence="6">Belongs to the NFYA/HAP2 subunit family.</text>
</comment>
<evidence type="ECO:0000256" key="4">
    <source>
        <dbReference type="ARBA" id="ARBA00023163"/>
    </source>
</evidence>
<evidence type="ECO:0000256" key="1">
    <source>
        <dbReference type="ARBA" id="ARBA00004123"/>
    </source>
</evidence>
<dbReference type="PANTHER" id="PTHR12632">
    <property type="entry name" value="TRANSCRIPTION FACTOR NF-Y ALPHA-RELATED"/>
    <property type="match status" value="1"/>
</dbReference>
<dbReference type="SMART" id="SM00521">
    <property type="entry name" value="CBF"/>
    <property type="match status" value="1"/>
</dbReference>